<dbReference type="OrthoDB" id="8113227at2759"/>
<dbReference type="InterPro" id="IPR036236">
    <property type="entry name" value="Znf_C2H2_sf"/>
</dbReference>
<dbReference type="Pfam" id="PF00096">
    <property type="entry name" value="zf-C2H2"/>
    <property type="match status" value="1"/>
</dbReference>
<dbReference type="Pfam" id="PF13912">
    <property type="entry name" value="zf-C2H2_6"/>
    <property type="match status" value="1"/>
</dbReference>
<comment type="caution">
    <text evidence="9">The sequence shown here is derived from an EMBL/GenBank/DDBJ whole genome shotgun (WGS) entry which is preliminary data.</text>
</comment>
<dbReference type="Proteomes" id="UP000299102">
    <property type="component" value="Unassembled WGS sequence"/>
</dbReference>
<dbReference type="AlphaFoldDB" id="A0A4C1WW96"/>
<gene>
    <name evidence="9" type="primary">Aef1</name>
    <name evidence="9" type="ORF">EVAR_35856_1</name>
</gene>
<dbReference type="SUPFAM" id="SSF57667">
    <property type="entry name" value="beta-beta-alpha zinc fingers"/>
    <property type="match status" value="2"/>
</dbReference>
<keyword evidence="3" id="KW-0677">Repeat</keyword>
<dbReference type="GO" id="GO:0040029">
    <property type="term" value="P:epigenetic regulation of gene expression"/>
    <property type="evidence" value="ECO:0007669"/>
    <property type="project" value="UniProtKB-ARBA"/>
</dbReference>
<dbReference type="InterPro" id="IPR050331">
    <property type="entry name" value="Zinc_finger"/>
</dbReference>
<feature type="domain" description="C2H2-type" evidence="8">
    <location>
        <begin position="232"/>
        <end position="259"/>
    </location>
</feature>
<feature type="domain" description="C2H2-type" evidence="8">
    <location>
        <begin position="260"/>
        <end position="286"/>
    </location>
</feature>
<dbReference type="Gene3D" id="3.30.160.60">
    <property type="entry name" value="Classic Zinc Finger"/>
    <property type="match status" value="4"/>
</dbReference>
<dbReference type="GO" id="GO:0005634">
    <property type="term" value="C:nucleus"/>
    <property type="evidence" value="ECO:0007669"/>
    <property type="project" value="UniProtKB-SubCell"/>
</dbReference>
<dbReference type="STRING" id="151549.A0A4C1WW96"/>
<dbReference type="FunFam" id="3.30.160.60:FF:001732">
    <property type="entry name" value="Zgc:162936"/>
    <property type="match status" value="1"/>
</dbReference>
<dbReference type="SMART" id="SM00355">
    <property type="entry name" value="ZnF_C2H2"/>
    <property type="match status" value="4"/>
</dbReference>
<dbReference type="PROSITE" id="PS50157">
    <property type="entry name" value="ZINC_FINGER_C2H2_2"/>
    <property type="match status" value="4"/>
</dbReference>
<evidence type="ECO:0000256" key="7">
    <source>
        <dbReference type="PROSITE-ProRule" id="PRU00042"/>
    </source>
</evidence>
<dbReference type="EMBL" id="BGZK01000673">
    <property type="protein sequence ID" value="GBP55621.1"/>
    <property type="molecule type" value="Genomic_DNA"/>
</dbReference>
<dbReference type="GO" id="GO:0043565">
    <property type="term" value="F:sequence-specific DNA binding"/>
    <property type="evidence" value="ECO:0007669"/>
    <property type="project" value="UniProtKB-ARBA"/>
</dbReference>
<feature type="domain" description="C2H2-type" evidence="8">
    <location>
        <begin position="176"/>
        <end position="203"/>
    </location>
</feature>
<evidence type="ECO:0000313" key="10">
    <source>
        <dbReference type="Proteomes" id="UP000299102"/>
    </source>
</evidence>
<evidence type="ECO:0000256" key="6">
    <source>
        <dbReference type="ARBA" id="ARBA00023242"/>
    </source>
</evidence>
<dbReference type="InterPro" id="IPR013087">
    <property type="entry name" value="Znf_C2H2_type"/>
</dbReference>
<sequence>MDAEYDVDMYEHAQVKIELDIGPTGVQYKGAPKSIKNQTDRKFGETKFAAVEPTFQSIKVEYSSDDNSSSSDQKEYALVQPDSVQQQAEDKTEIQNDIVQVNNVTREKLLFSNVDEQRLPFRRQPAEDLFSSRDEELRPRTISVLEFERRLIPLRKATAAAVAVKQRNTPADARTFTCEICDAKLTRCTTLVEHRRIHTGEKPYACEMCDLTFRRSSDLSRHKKKHLDSKSYSCDICNLKLKSFLTLKNHRRIHTGERPYRCDMCHAEFRSYNALKHHKEVHVNGS</sequence>
<keyword evidence="6" id="KW-0539">Nucleus</keyword>
<evidence type="ECO:0000259" key="8">
    <source>
        <dbReference type="PROSITE" id="PS50157"/>
    </source>
</evidence>
<dbReference type="GO" id="GO:0000785">
    <property type="term" value="C:chromatin"/>
    <property type="evidence" value="ECO:0007669"/>
    <property type="project" value="UniProtKB-ARBA"/>
</dbReference>
<dbReference type="GO" id="GO:0008270">
    <property type="term" value="F:zinc ion binding"/>
    <property type="evidence" value="ECO:0007669"/>
    <property type="project" value="UniProtKB-KW"/>
</dbReference>
<dbReference type="GO" id="GO:0045893">
    <property type="term" value="P:positive regulation of DNA-templated transcription"/>
    <property type="evidence" value="ECO:0007669"/>
    <property type="project" value="UniProtKB-ARBA"/>
</dbReference>
<keyword evidence="10" id="KW-1185">Reference proteome</keyword>
<dbReference type="PANTHER" id="PTHR16515:SF66">
    <property type="entry name" value="C2H2-TYPE DOMAIN-CONTAINING PROTEIN"/>
    <property type="match status" value="1"/>
</dbReference>
<evidence type="ECO:0000256" key="2">
    <source>
        <dbReference type="ARBA" id="ARBA00022723"/>
    </source>
</evidence>
<evidence type="ECO:0000256" key="4">
    <source>
        <dbReference type="ARBA" id="ARBA00022771"/>
    </source>
</evidence>
<dbReference type="PANTHER" id="PTHR16515">
    <property type="entry name" value="PR DOMAIN ZINC FINGER PROTEIN"/>
    <property type="match status" value="1"/>
</dbReference>
<name>A0A4C1WW96_EUMVA</name>
<comment type="subcellular location">
    <subcellularLocation>
        <location evidence="1">Nucleus</location>
    </subcellularLocation>
</comment>
<keyword evidence="2" id="KW-0479">Metal-binding</keyword>
<protein>
    <submittedName>
        <fullName evidence="9">Adult enhancer factor 1</fullName>
    </submittedName>
</protein>
<evidence type="ECO:0000313" key="9">
    <source>
        <dbReference type="EMBL" id="GBP55621.1"/>
    </source>
</evidence>
<dbReference type="GO" id="GO:0003682">
    <property type="term" value="F:chromatin binding"/>
    <property type="evidence" value="ECO:0007669"/>
    <property type="project" value="UniProtKB-ARBA"/>
</dbReference>
<proteinExistence type="predicted"/>
<keyword evidence="4 7" id="KW-0863">Zinc-finger</keyword>
<organism evidence="9 10">
    <name type="scientific">Eumeta variegata</name>
    <name type="common">Bagworm moth</name>
    <name type="synonym">Eumeta japonica</name>
    <dbReference type="NCBI Taxonomy" id="151549"/>
    <lineage>
        <taxon>Eukaryota</taxon>
        <taxon>Metazoa</taxon>
        <taxon>Ecdysozoa</taxon>
        <taxon>Arthropoda</taxon>
        <taxon>Hexapoda</taxon>
        <taxon>Insecta</taxon>
        <taxon>Pterygota</taxon>
        <taxon>Neoptera</taxon>
        <taxon>Endopterygota</taxon>
        <taxon>Lepidoptera</taxon>
        <taxon>Glossata</taxon>
        <taxon>Ditrysia</taxon>
        <taxon>Tineoidea</taxon>
        <taxon>Psychidae</taxon>
        <taxon>Oiketicinae</taxon>
        <taxon>Eumeta</taxon>
    </lineage>
</organism>
<keyword evidence="5" id="KW-0862">Zinc</keyword>
<evidence type="ECO:0000256" key="5">
    <source>
        <dbReference type="ARBA" id="ARBA00022833"/>
    </source>
</evidence>
<dbReference type="FunFam" id="3.30.160.60:FF:000690">
    <property type="entry name" value="Zinc finger protein 354C"/>
    <property type="match status" value="1"/>
</dbReference>
<evidence type="ECO:0000256" key="1">
    <source>
        <dbReference type="ARBA" id="ARBA00004123"/>
    </source>
</evidence>
<evidence type="ECO:0000256" key="3">
    <source>
        <dbReference type="ARBA" id="ARBA00022737"/>
    </source>
</evidence>
<feature type="domain" description="C2H2-type" evidence="8">
    <location>
        <begin position="204"/>
        <end position="231"/>
    </location>
</feature>
<dbReference type="PROSITE" id="PS00028">
    <property type="entry name" value="ZINC_FINGER_C2H2_1"/>
    <property type="match status" value="4"/>
</dbReference>
<accession>A0A4C1WW96</accession>
<reference evidence="9 10" key="1">
    <citation type="journal article" date="2019" name="Commun. Biol.">
        <title>The bagworm genome reveals a unique fibroin gene that provides high tensile strength.</title>
        <authorList>
            <person name="Kono N."/>
            <person name="Nakamura H."/>
            <person name="Ohtoshi R."/>
            <person name="Tomita M."/>
            <person name="Numata K."/>
            <person name="Arakawa K."/>
        </authorList>
    </citation>
    <scope>NUCLEOTIDE SEQUENCE [LARGE SCALE GENOMIC DNA]</scope>
</reference>